<organism evidence="3 4">
    <name type="scientific">Phytohabitans houttuyneae</name>
    <dbReference type="NCBI Taxonomy" id="1076126"/>
    <lineage>
        <taxon>Bacteria</taxon>
        <taxon>Bacillati</taxon>
        <taxon>Actinomycetota</taxon>
        <taxon>Actinomycetes</taxon>
        <taxon>Micromonosporales</taxon>
        <taxon>Micromonosporaceae</taxon>
    </lineage>
</organism>
<evidence type="ECO:0000259" key="2">
    <source>
        <dbReference type="SMART" id="SM00903"/>
    </source>
</evidence>
<accession>A0A6V8KI52</accession>
<evidence type="ECO:0000313" key="4">
    <source>
        <dbReference type="Proteomes" id="UP000482800"/>
    </source>
</evidence>
<dbReference type="PANTHER" id="PTHR30466:SF15">
    <property type="entry name" value="POSSIBLE OXIDOREDUCTASE"/>
    <property type="match status" value="1"/>
</dbReference>
<dbReference type="InterPro" id="IPR050268">
    <property type="entry name" value="NADH-dep_flavin_reductase"/>
</dbReference>
<reference evidence="3 4" key="1">
    <citation type="submission" date="2020-03" db="EMBL/GenBank/DDBJ databases">
        <title>Whole genome shotgun sequence of Phytohabitans houttuyneae NBRC 108639.</title>
        <authorList>
            <person name="Komaki H."/>
            <person name="Tamura T."/>
        </authorList>
    </citation>
    <scope>NUCLEOTIDE SEQUENCE [LARGE SCALE GENOMIC DNA]</scope>
    <source>
        <strain evidence="3 4">NBRC 108639</strain>
    </source>
</reference>
<dbReference type="SUPFAM" id="SSF50475">
    <property type="entry name" value="FMN-binding split barrel"/>
    <property type="match status" value="1"/>
</dbReference>
<gene>
    <name evidence="3" type="ORF">Phou_077040</name>
</gene>
<dbReference type="EMBL" id="BLPF01000003">
    <property type="protein sequence ID" value="GFJ83524.1"/>
    <property type="molecule type" value="Genomic_DNA"/>
</dbReference>
<sequence length="163" mass="17513">MWQRGGVTEFVAGFDYPMFVVTAADPRTGERSGCLVGFATQCSIRPFRFLVCLSQANHTHGVAAASQMLAVHALSPGQHELAALFGEQTGDEIDKFARCAWTPGPHGTPLLDDCPRRLVGSVLERVNLGDHTGFLLAPIQEEGQPEPALMFSSVHDLEAGHSA</sequence>
<dbReference type="Pfam" id="PF01613">
    <property type="entry name" value="Flavin_Reduct"/>
    <property type="match status" value="1"/>
</dbReference>
<dbReference type="PANTHER" id="PTHR30466">
    <property type="entry name" value="FLAVIN REDUCTASE"/>
    <property type="match status" value="1"/>
</dbReference>
<dbReference type="InterPro" id="IPR002563">
    <property type="entry name" value="Flavin_Rdtase-like_dom"/>
</dbReference>
<protein>
    <submittedName>
        <fullName evidence="3">Putative oxidoreductase</fullName>
    </submittedName>
</protein>
<evidence type="ECO:0000256" key="1">
    <source>
        <dbReference type="ARBA" id="ARBA00023002"/>
    </source>
</evidence>
<proteinExistence type="predicted"/>
<dbReference type="GO" id="GO:0042602">
    <property type="term" value="F:riboflavin reductase (NADPH) activity"/>
    <property type="evidence" value="ECO:0007669"/>
    <property type="project" value="TreeGrafter"/>
</dbReference>
<dbReference type="Gene3D" id="2.30.110.10">
    <property type="entry name" value="Electron Transport, Fmn-binding Protein, Chain A"/>
    <property type="match status" value="1"/>
</dbReference>
<evidence type="ECO:0000313" key="3">
    <source>
        <dbReference type="EMBL" id="GFJ83524.1"/>
    </source>
</evidence>
<comment type="caution">
    <text evidence="3">The sequence shown here is derived from an EMBL/GenBank/DDBJ whole genome shotgun (WGS) entry which is preliminary data.</text>
</comment>
<dbReference type="SMART" id="SM00903">
    <property type="entry name" value="Flavin_Reduct"/>
    <property type="match status" value="1"/>
</dbReference>
<name>A0A6V8KI52_9ACTN</name>
<keyword evidence="4" id="KW-1185">Reference proteome</keyword>
<feature type="domain" description="Flavin reductase like" evidence="2">
    <location>
        <begin position="11"/>
        <end position="158"/>
    </location>
</feature>
<dbReference type="InterPro" id="IPR012349">
    <property type="entry name" value="Split_barrel_FMN-bd"/>
</dbReference>
<dbReference type="Proteomes" id="UP000482800">
    <property type="component" value="Unassembled WGS sequence"/>
</dbReference>
<reference evidence="3 4" key="2">
    <citation type="submission" date="2020-03" db="EMBL/GenBank/DDBJ databases">
        <authorList>
            <person name="Ichikawa N."/>
            <person name="Kimura A."/>
            <person name="Kitahashi Y."/>
            <person name="Uohara A."/>
        </authorList>
    </citation>
    <scope>NUCLEOTIDE SEQUENCE [LARGE SCALE GENOMIC DNA]</scope>
    <source>
        <strain evidence="3 4">NBRC 108639</strain>
    </source>
</reference>
<dbReference type="GO" id="GO:0010181">
    <property type="term" value="F:FMN binding"/>
    <property type="evidence" value="ECO:0007669"/>
    <property type="project" value="InterPro"/>
</dbReference>
<dbReference type="AlphaFoldDB" id="A0A6V8KI52"/>
<keyword evidence="1" id="KW-0560">Oxidoreductase</keyword>